<evidence type="ECO:0000256" key="2">
    <source>
        <dbReference type="ARBA" id="ARBA00008114"/>
    </source>
</evidence>
<dbReference type="Gene3D" id="3.30.70.1350">
    <property type="entry name" value="Cation efflux protein, cytoplasmic domain"/>
    <property type="match status" value="1"/>
</dbReference>
<evidence type="ECO:0000256" key="4">
    <source>
        <dbReference type="ARBA" id="ARBA00022692"/>
    </source>
</evidence>
<evidence type="ECO:0000256" key="1">
    <source>
        <dbReference type="ARBA" id="ARBA00004141"/>
    </source>
</evidence>
<evidence type="ECO:0000313" key="10">
    <source>
        <dbReference type="EMBL" id="ACU94518.1"/>
    </source>
</evidence>
<comment type="subcellular location">
    <subcellularLocation>
        <location evidence="1">Membrane</location>
        <topology evidence="1">Multi-pass membrane protein</topology>
    </subcellularLocation>
</comment>
<organism evidence="10 11">
    <name type="scientific">Cryptobacterium curtum (strain ATCC 700683 / DSM 15641 / CCUG 43107 / 12-3)</name>
    <dbReference type="NCBI Taxonomy" id="469378"/>
    <lineage>
        <taxon>Bacteria</taxon>
        <taxon>Bacillati</taxon>
        <taxon>Actinomycetota</taxon>
        <taxon>Coriobacteriia</taxon>
        <taxon>Eggerthellales</taxon>
        <taxon>Eggerthellaceae</taxon>
        <taxon>Cryptobacterium</taxon>
    </lineage>
</organism>
<evidence type="ECO:0000256" key="6">
    <source>
        <dbReference type="ARBA" id="ARBA00023136"/>
    </source>
</evidence>
<evidence type="ECO:0000259" key="9">
    <source>
        <dbReference type="Pfam" id="PF16916"/>
    </source>
</evidence>
<evidence type="ECO:0000256" key="5">
    <source>
        <dbReference type="ARBA" id="ARBA00022989"/>
    </source>
</evidence>
<dbReference type="FunFam" id="1.20.1510.10:FF:000006">
    <property type="entry name" value="Divalent cation efflux transporter"/>
    <property type="match status" value="1"/>
</dbReference>
<dbReference type="InterPro" id="IPR002524">
    <property type="entry name" value="Cation_efflux"/>
</dbReference>
<proteinExistence type="inferred from homology"/>
<keyword evidence="11" id="KW-1185">Reference proteome</keyword>
<feature type="transmembrane region" description="Helical" evidence="7">
    <location>
        <begin position="114"/>
        <end position="135"/>
    </location>
</feature>
<feature type="transmembrane region" description="Helical" evidence="7">
    <location>
        <begin position="38"/>
        <end position="57"/>
    </location>
</feature>
<feature type="domain" description="Cation efflux protein transmembrane" evidence="8">
    <location>
        <begin position="13"/>
        <end position="202"/>
    </location>
</feature>
<keyword evidence="4 7" id="KW-0812">Transmembrane</keyword>
<gene>
    <name evidence="10" type="ordered locus">Ccur_08140</name>
</gene>
<dbReference type="Gene3D" id="1.20.1510.10">
    <property type="entry name" value="Cation efflux protein transmembrane domain"/>
    <property type="match status" value="1"/>
</dbReference>
<dbReference type="Pfam" id="PF01545">
    <property type="entry name" value="Cation_efflux"/>
    <property type="match status" value="1"/>
</dbReference>
<dbReference type="EMBL" id="CP001682">
    <property type="protein sequence ID" value="ACU94518.1"/>
    <property type="molecule type" value="Genomic_DNA"/>
</dbReference>
<comment type="similarity">
    <text evidence="2">Belongs to the cation diffusion facilitator (CDF) transporter (TC 2.A.4) family.</text>
</comment>
<keyword evidence="5 7" id="KW-1133">Transmembrane helix</keyword>
<evidence type="ECO:0000259" key="8">
    <source>
        <dbReference type="Pfam" id="PF01545"/>
    </source>
</evidence>
<dbReference type="GO" id="GO:0008324">
    <property type="term" value="F:monoatomic cation transmembrane transporter activity"/>
    <property type="evidence" value="ECO:0007669"/>
    <property type="project" value="InterPro"/>
</dbReference>
<feature type="domain" description="Cation efflux protein cytoplasmic" evidence="9">
    <location>
        <begin position="214"/>
        <end position="275"/>
    </location>
</feature>
<feature type="transmembrane region" description="Helical" evidence="7">
    <location>
        <begin position="179"/>
        <end position="197"/>
    </location>
</feature>
<evidence type="ECO:0000256" key="7">
    <source>
        <dbReference type="SAM" id="Phobius"/>
    </source>
</evidence>
<protein>
    <submittedName>
        <fullName evidence="10">Cation diffusion facilitator family transporter</fullName>
    </submittedName>
</protein>
<dbReference type="RefSeq" id="WP_012803205.1">
    <property type="nucleotide sequence ID" value="NC_013170.1"/>
</dbReference>
<dbReference type="SUPFAM" id="SSF161111">
    <property type="entry name" value="Cation efflux protein transmembrane domain-like"/>
    <property type="match status" value="1"/>
</dbReference>
<dbReference type="InterPro" id="IPR050291">
    <property type="entry name" value="CDF_Transporter"/>
</dbReference>
<dbReference type="eggNOG" id="COG0053">
    <property type="taxonomic scope" value="Bacteria"/>
</dbReference>
<dbReference type="Proteomes" id="UP000000954">
    <property type="component" value="Chromosome"/>
</dbReference>
<feature type="transmembrane region" description="Helical" evidence="7">
    <location>
        <begin position="12"/>
        <end position="32"/>
    </location>
</feature>
<dbReference type="NCBIfam" id="TIGR01297">
    <property type="entry name" value="CDF"/>
    <property type="match status" value="1"/>
</dbReference>
<dbReference type="KEGG" id="ccu:Ccur_08140"/>
<dbReference type="AlphaFoldDB" id="C7MNM8"/>
<dbReference type="HOGENOM" id="CLU_013430_3_4_11"/>
<evidence type="ECO:0000313" key="11">
    <source>
        <dbReference type="Proteomes" id="UP000000954"/>
    </source>
</evidence>
<keyword evidence="3" id="KW-0813">Transport</keyword>
<dbReference type="InterPro" id="IPR036837">
    <property type="entry name" value="Cation_efflux_CTD_sf"/>
</dbReference>
<dbReference type="InterPro" id="IPR027470">
    <property type="entry name" value="Cation_efflux_CTD"/>
</dbReference>
<dbReference type="PANTHER" id="PTHR43840:SF50">
    <property type="entry name" value="MANGANESE EFFLUX SYSTEM PROTEIN MNES"/>
    <property type="match status" value="1"/>
</dbReference>
<dbReference type="SUPFAM" id="SSF160240">
    <property type="entry name" value="Cation efflux protein cytoplasmic domain-like"/>
    <property type="match status" value="1"/>
</dbReference>
<name>C7MNM8_CRYCD</name>
<dbReference type="Pfam" id="PF16916">
    <property type="entry name" value="ZT_dimer"/>
    <property type="match status" value="1"/>
</dbReference>
<dbReference type="InterPro" id="IPR027469">
    <property type="entry name" value="Cation_efflux_TMD_sf"/>
</dbReference>
<sequence length="369" mass="39986">MKARNRSIRQVALINIAANILLVVFKMLAGLLSNSVAIILGAINNLSDALSSIITLIGAKLSERKPDRKHPFGYGRIEYLVTFLVAGIVLYAGINSMQEAIARIITPESTTYDFTSLLIVSVSIVAKMVLGTFTIKRGKRLGADALVGSGIESRYDAVVSAATLASAGVYLAGGISLDGWVGAIISLLIIKAGFDILREAVSKTLGERAEAQLSQAVRTTINQIDGVHGAYDLALYDHGPGAIDGCVHVEVDDTMTAAHMDAISRRIRKEVYEKQHVHLLAVGIYSTNTQSSKASEIRTGIADIIAQFPHVHDLHGFYLNEETETVSFDVVIGFDDKDRYATFNEICRQAAQKYPHYEFNATLDVDATD</sequence>
<reference evidence="10 11" key="1">
    <citation type="journal article" date="2009" name="Stand. Genomic Sci.">
        <title>Complete genome sequence of Cryptobacterium curtum type strain (12-3).</title>
        <authorList>
            <person name="Mavrommatis K."/>
            <person name="Pukall R."/>
            <person name="Rohde C."/>
            <person name="Chen F."/>
            <person name="Sims D."/>
            <person name="Brettin T."/>
            <person name="Kuske C."/>
            <person name="Detter J.C."/>
            <person name="Han C."/>
            <person name="Lapidus A."/>
            <person name="Copeland A."/>
            <person name="Glavina Del Rio T."/>
            <person name="Nolan M."/>
            <person name="Lucas S."/>
            <person name="Tice H."/>
            <person name="Cheng J.F."/>
            <person name="Bruce D."/>
            <person name="Goodwin L."/>
            <person name="Pitluck S."/>
            <person name="Ovchinnikova G."/>
            <person name="Pati A."/>
            <person name="Ivanova N."/>
            <person name="Chen A."/>
            <person name="Palaniappan K."/>
            <person name="Chain P."/>
            <person name="D'haeseleer P."/>
            <person name="Goker M."/>
            <person name="Bristow J."/>
            <person name="Eisen J.A."/>
            <person name="Markowitz V."/>
            <person name="Hugenholtz P."/>
            <person name="Rohde M."/>
            <person name="Klenk H.P."/>
            <person name="Kyrpides N.C."/>
        </authorList>
    </citation>
    <scope>NUCLEOTIDE SEQUENCE [LARGE SCALE GENOMIC DNA]</scope>
    <source>
        <strain evidence="11">ATCC 700683 / DSM 15641 / 12-3</strain>
    </source>
</reference>
<feature type="transmembrane region" description="Helical" evidence="7">
    <location>
        <begin position="77"/>
        <end position="94"/>
    </location>
</feature>
<keyword evidence="6 7" id="KW-0472">Membrane</keyword>
<evidence type="ECO:0000256" key="3">
    <source>
        <dbReference type="ARBA" id="ARBA00022448"/>
    </source>
</evidence>
<accession>C7MNM8</accession>
<dbReference type="PANTHER" id="PTHR43840">
    <property type="entry name" value="MITOCHONDRIAL METAL TRANSPORTER 1-RELATED"/>
    <property type="match status" value="1"/>
</dbReference>
<dbReference type="InterPro" id="IPR058533">
    <property type="entry name" value="Cation_efflux_TM"/>
</dbReference>
<dbReference type="GO" id="GO:0016020">
    <property type="term" value="C:membrane"/>
    <property type="evidence" value="ECO:0007669"/>
    <property type="project" value="UniProtKB-SubCell"/>
</dbReference>